<comment type="subcellular location">
    <subcellularLocation>
        <location evidence="1">Membrane</location>
        <topology evidence="1">Multi-pass membrane protein</topology>
    </subcellularLocation>
</comment>
<keyword evidence="2 5" id="KW-0812">Transmembrane</keyword>
<dbReference type="AlphaFoldDB" id="A0A3D9LA02"/>
<sequence length="304" mass="32248">MKWLSILAALVAACCLALGSERQSVGVRRHEAYLRIHPRSGFLTLFGSPVWLAGGALMVLGIILNVYALATAPLTVVQPIGAIAVVITTLLNARIQRLKLNRVTIWAIAACVAGSAGFVLIAILATEENPAPTLRQEHLTAIVALTATAVLALVAVMSRRRPSAFLFILGAGVLFGFVAVFVRLASIHLLRGDAGGLLGIPWYQLSIMAMAGLLGVYFVQMAHRHGPPDLVVAGLTVVDPMVGVLTGIIVLGELQPNLPWWVGLCMVVAAAIATLGVVALSRHHPDVLKRREQRRRAASAPAED</sequence>
<dbReference type="Proteomes" id="UP000256727">
    <property type="component" value="Unassembled WGS sequence"/>
</dbReference>
<dbReference type="GO" id="GO:0016020">
    <property type="term" value="C:membrane"/>
    <property type="evidence" value="ECO:0007669"/>
    <property type="project" value="UniProtKB-SubCell"/>
</dbReference>
<dbReference type="Pfam" id="PF05653">
    <property type="entry name" value="Mg_trans_NIPA"/>
    <property type="match status" value="1"/>
</dbReference>
<evidence type="ECO:0000256" key="4">
    <source>
        <dbReference type="ARBA" id="ARBA00023136"/>
    </source>
</evidence>
<evidence type="ECO:0000256" key="5">
    <source>
        <dbReference type="SAM" id="Phobius"/>
    </source>
</evidence>
<keyword evidence="4 5" id="KW-0472">Membrane</keyword>
<dbReference type="PANTHER" id="PTHR40761:SF1">
    <property type="entry name" value="CONSERVED INTEGRAL MEMBRANE ALANINE VALINE AND LEUCINE RICH PROTEIN-RELATED"/>
    <property type="match status" value="1"/>
</dbReference>
<proteinExistence type="predicted"/>
<name>A0A3D9LA02_9MICC</name>
<feature type="transmembrane region" description="Helical" evidence="5">
    <location>
        <begin position="103"/>
        <end position="126"/>
    </location>
</feature>
<gene>
    <name evidence="6" type="ORF">C8E99_0295</name>
</gene>
<comment type="caution">
    <text evidence="6">The sequence shown here is derived from an EMBL/GenBank/DDBJ whole genome shotgun (WGS) entry which is preliminary data.</text>
</comment>
<dbReference type="InterPro" id="IPR008521">
    <property type="entry name" value="Mg_trans_NIPA"/>
</dbReference>
<protein>
    <submittedName>
        <fullName evidence="6">Magnesium transporter NIPA</fullName>
    </submittedName>
</protein>
<dbReference type="RefSeq" id="WP_115930787.1">
    <property type="nucleotide sequence ID" value="NZ_QREH01000001.1"/>
</dbReference>
<organism evidence="6 7">
    <name type="scientific">Citricoccus muralis</name>
    <dbReference type="NCBI Taxonomy" id="169134"/>
    <lineage>
        <taxon>Bacteria</taxon>
        <taxon>Bacillati</taxon>
        <taxon>Actinomycetota</taxon>
        <taxon>Actinomycetes</taxon>
        <taxon>Micrococcales</taxon>
        <taxon>Micrococcaceae</taxon>
        <taxon>Citricoccus</taxon>
    </lineage>
</organism>
<evidence type="ECO:0000313" key="7">
    <source>
        <dbReference type="Proteomes" id="UP000256727"/>
    </source>
</evidence>
<feature type="transmembrane region" description="Helical" evidence="5">
    <location>
        <begin position="202"/>
        <end position="219"/>
    </location>
</feature>
<keyword evidence="7" id="KW-1185">Reference proteome</keyword>
<dbReference type="GO" id="GO:0015095">
    <property type="term" value="F:magnesium ion transmembrane transporter activity"/>
    <property type="evidence" value="ECO:0007669"/>
    <property type="project" value="InterPro"/>
</dbReference>
<feature type="transmembrane region" description="Helical" evidence="5">
    <location>
        <begin position="164"/>
        <end position="190"/>
    </location>
</feature>
<dbReference type="OrthoDB" id="5187629at2"/>
<dbReference type="SUPFAM" id="SSF103481">
    <property type="entry name" value="Multidrug resistance efflux transporter EmrE"/>
    <property type="match status" value="1"/>
</dbReference>
<accession>A0A3D9LA02</accession>
<feature type="transmembrane region" description="Helical" evidence="5">
    <location>
        <begin position="138"/>
        <end position="157"/>
    </location>
</feature>
<dbReference type="EMBL" id="QREH01000001">
    <property type="protein sequence ID" value="REE02524.1"/>
    <property type="molecule type" value="Genomic_DNA"/>
</dbReference>
<reference evidence="6 7" key="1">
    <citation type="submission" date="2018-07" db="EMBL/GenBank/DDBJ databases">
        <title>Sequencing the genomes of 1000 actinobacteria strains.</title>
        <authorList>
            <person name="Klenk H.-P."/>
        </authorList>
    </citation>
    <scope>NUCLEOTIDE SEQUENCE [LARGE SCALE GENOMIC DNA]</scope>
    <source>
        <strain evidence="6 7">DSM 14442</strain>
    </source>
</reference>
<evidence type="ECO:0000256" key="1">
    <source>
        <dbReference type="ARBA" id="ARBA00004141"/>
    </source>
</evidence>
<evidence type="ECO:0000313" key="6">
    <source>
        <dbReference type="EMBL" id="REE02524.1"/>
    </source>
</evidence>
<feature type="transmembrane region" description="Helical" evidence="5">
    <location>
        <begin position="43"/>
        <end position="70"/>
    </location>
</feature>
<keyword evidence="3 5" id="KW-1133">Transmembrane helix</keyword>
<dbReference type="PANTHER" id="PTHR40761">
    <property type="entry name" value="CONSERVED INTEGRAL MEMBRANE ALANINE VALINE AND LEUCINE RICH PROTEIN-RELATED"/>
    <property type="match status" value="1"/>
</dbReference>
<feature type="transmembrane region" description="Helical" evidence="5">
    <location>
        <begin position="231"/>
        <end position="252"/>
    </location>
</feature>
<feature type="transmembrane region" description="Helical" evidence="5">
    <location>
        <begin position="258"/>
        <end position="281"/>
    </location>
</feature>
<dbReference type="InterPro" id="IPR037185">
    <property type="entry name" value="EmrE-like"/>
</dbReference>
<evidence type="ECO:0000256" key="2">
    <source>
        <dbReference type="ARBA" id="ARBA00022692"/>
    </source>
</evidence>
<evidence type="ECO:0000256" key="3">
    <source>
        <dbReference type="ARBA" id="ARBA00022989"/>
    </source>
</evidence>